<name>A0A1H8NXJ4_9PROT</name>
<reference evidence="2" key="1">
    <citation type="submission" date="2016-10" db="EMBL/GenBank/DDBJ databases">
        <authorList>
            <person name="Varghese N."/>
            <person name="Submissions S."/>
        </authorList>
    </citation>
    <scope>NUCLEOTIDE SEQUENCE [LARGE SCALE GENOMIC DNA]</scope>
    <source>
        <strain evidence="2">Nm76</strain>
    </source>
</reference>
<dbReference type="OrthoDB" id="8592135at2"/>
<protein>
    <recommendedName>
        <fullName evidence="3">DUF1353 domain-containing protein</fullName>
    </recommendedName>
</protein>
<dbReference type="Pfam" id="PF07087">
    <property type="entry name" value="DUF1353"/>
    <property type="match status" value="1"/>
</dbReference>
<dbReference type="AlphaFoldDB" id="A0A1H8NXJ4"/>
<sequence length="98" mass="11196">MSGVLTIKKNYAWDGASGPVLDTQRIMRGSLVHDALYQLMREEHLPQKARENADWLLREICIEDGMSKFNADLVYLAVTCLVKIILNRTCCARRNVMI</sequence>
<accession>A0A1H8NXJ4</accession>
<evidence type="ECO:0008006" key="3">
    <source>
        <dbReference type="Google" id="ProtNLM"/>
    </source>
</evidence>
<dbReference type="Proteomes" id="UP000198814">
    <property type="component" value="Unassembled WGS sequence"/>
</dbReference>
<dbReference type="RefSeq" id="WP_143026940.1">
    <property type="nucleotide sequence ID" value="NZ_FNOE01000007.1"/>
</dbReference>
<organism evidence="1 2">
    <name type="scientific">Nitrosomonas oligotropha</name>
    <dbReference type="NCBI Taxonomy" id="42354"/>
    <lineage>
        <taxon>Bacteria</taxon>
        <taxon>Pseudomonadati</taxon>
        <taxon>Pseudomonadota</taxon>
        <taxon>Betaproteobacteria</taxon>
        <taxon>Nitrosomonadales</taxon>
        <taxon>Nitrosomonadaceae</taxon>
        <taxon>Nitrosomonas</taxon>
    </lineage>
</organism>
<dbReference type="EMBL" id="FODO01000008">
    <property type="protein sequence ID" value="SEO34369.1"/>
    <property type="molecule type" value="Genomic_DNA"/>
</dbReference>
<gene>
    <name evidence="1" type="ORF">SAMN05216333_10879</name>
</gene>
<evidence type="ECO:0000313" key="2">
    <source>
        <dbReference type="Proteomes" id="UP000198814"/>
    </source>
</evidence>
<dbReference type="InterPro" id="IPR010767">
    <property type="entry name" value="Phage_CGC-2007_Cje0229"/>
</dbReference>
<proteinExistence type="predicted"/>
<keyword evidence="2" id="KW-1185">Reference proteome</keyword>
<evidence type="ECO:0000313" key="1">
    <source>
        <dbReference type="EMBL" id="SEO34369.1"/>
    </source>
</evidence>